<feature type="domain" description="ABC transporter" evidence="4">
    <location>
        <begin position="7"/>
        <end position="247"/>
    </location>
</feature>
<dbReference type="AlphaFoldDB" id="A0A7M1SY98"/>
<dbReference type="InterPro" id="IPR003593">
    <property type="entry name" value="AAA+_ATPase"/>
</dbReference>
<dbReference type="PROSITE" id="PS50893">
    <property type="entry name" value="ABC_TRANSPORTER_2"/>
    <property type="match status" value="1"/>
</dbReference>
<dbReference type="KEGG" id="halt:IM660_07180"/>
<dbReference type="Gene3D" id="3.40.50.300">
    <property type="entry name" value="P-loop containing nucleotide triphosphate hydrolases"/>
    <property type="match status" value="1"/>
</dbReference>
<dbReference type="SMART" id="SM00382">
    <property type="entry name" value="AAA"/>
    <property type="match status" value="1"/>
</dbReference>
<dbReference type="InterPro" id="IPR003439">
    <property type="entry name" value="ABC_transporter-like_ATP-bd"/>
</dbReference>
<sequence>MSAPPQIEVADLTAEGLGYRVESAELLREVSLSLRAGEVTGILGPNGSGKSTLLRVLIGALPPSAGLLRLDGTDARELNRRTRAQAMAFVEQEAHAEITLSAREVVLLGRIPHRGPFGGDSPADLDLAQECLTRAGAAQLADRDFATLSGGERQRVQLARALAQQPRLLLLDEPTNHLDVAAQLAMLALVREVADAGTGVLMALHDLAHAAHACDQVLVLHQGEVAAAGAPADVLTPDLIAQVYGVRAEWVTGRTGRTLLFTAL</sequence>
<evidence type="ECO:0000313" key="5">
    <source>
        <dbReference type="EMBL" id="QOR72017.1"/>
    </source>
</evidence>
<organism evidence="5 6">
    <name type="scientific">Ruania alkalisoli</name>
    <dbReference type="NCBI Taxonomy" id="2779775"/>
    <lineage>
        <taxon>Bacteria</taxon>
        <taxon>Bacillati</taxon>
        <taxon>Actinomycetota</taxon>
        <taxon>Actinomycetes</taxon>
        <taxon>Micrococcales</taxon>
        <taxon>Ruaniaceae</taxon>
        <taxon>Ruania</taxon>
    </lineage>
</organism>
<evidence type="ECO:0000259" key="4">
    <source>
        <dbReference type="PROSITE" id="PS50893"/>
    </source>
</evidence>
<dbReference type="InterPro" id="IPR027417">
    <property type="entry name" value="P-loop_NTPase"/>
</dbReference>
<keyword evidence="1" id="KW-0813">Transport</keyword>
<dbReference type="GO" id="GO:0005524">
    <property type="term" value="F:ATP binding"/>
    <property type="evidence" value="ECO:0007669"/>
    <property type="project" value="UniProtKB-KW"/>
</dbReference>
<dbReference type="FunFam" id="3.40.50.300:FF:000134">
    <property type="entry name" value="Iron-enterobactin ABC transporter ATP-binding protein"/>
    <property type="match status" value="1"/>
</dbReference>
<dbReference type="Pfam" id="PF00005">
    <property type="entry name" value="ABC_tran"/>
    <property type="match status" value="1"/>
</dbReference>
<dbReference type="PANTHER" id="PTHR42794">
    <property type="entry name" value="HEMIN IMPORT ATP-BINDING PROTEIN HMUV"/>
    <property type="match status" value="1"/>
</dbReference>
<gene>
    <name evidence="5" type="ORF">IM660_07180</name>
</gene>
<proteinExistence type="predicted"/>
<evidence type="ECO:0000313" key="6">
    <source>
        <dbReference type="Proteomes" id="UP000593758"/>
    </source>
</evidence>
<dbReference type="PROSITE" id="PS00211">
    <property type="entry name" value="ABC_TRANSPORTER_1"/>
    <property type="match status" value="1"/>
</dbReference>
<keyword evidence="2" id="KW-0547">Nucleotide-binding</keyword>
<accession>A0A7M1SY98</accession>
<reference evidence="5 6" key="1">
    <citation type="submission" date="2020-10" db="EMBL/GenBank/DDBJ databases">
        <title>Haloactinobacterium sp. RN3S43, a bacterium isolated from saline soil.</title>
        <authorList>
            <person name="Sun J.-Q."/>
        </authorList>
    </citation>
    <scope>NUCLEOTIDE SEQUENCE [LARGE SCALE GENOMIC DNA]</scope>
    <source>
        <strain evidence="5 6">RN3S43</strain>
    </source>
</reference>
<dbReference type="InterPro" id="IPR017871">
    <property type="entry name" value="ABC_transporter-like_CS"/>
</dbReference>
<dbReference type="CDD" id="cd03214">
    <property type="entry name" value="ABC_Iron-Siderophores_B12_Hemin"/>
    <property type="match status" value="1"/>
</dbReference>
<dbReference type="RefSeq" id="WP_193498663.1">
    <property type="nucleotide sequence ID" value="NZ_CP063169.1"/>
</dbReference>
<keyword evidence="3 5" id="KW-0067">ATP-binding</keyword>
<evidence type="ECO:0000256" key="1">
    <source>
        <dbReference type="ARBA" id="ARBA00022448"/>
    </source>
</evidence>
<dbReference type="GO" id="GO:0016887">
    <property type="term" value="F:ATP hydrolysis activity"/>
    <property type="evidence" value="ECO:0007669"/>
    <property type="project" value="InterPro"/>
</dbReference>
<dbReference type="EMBL" id="CP063169">
    <property type="protein sequence ID" value="QOR72017.1"/>
    <property type="molecule type" value="Genomic_DNA"/>
</dbReference>
<dbReference type="SUPFAM" id="SSF52540">
    <property type="entry name" value="P-loop containing nucleoside triphosphate hydrolases"/>
    <property type="match status" value="1"/>
</dbReference>
<evidence type="ECO:0000256" key="2">
    <source>
        <dbReference type="ARBA" id="ARBA00022741"/>
    </source>
</evidence>
<dbReference type="Proteomes" id="UP000593758">
    <property type="component" value="Chromosome"/>
</dbReference>
<dbReference type="PANTHER" id="PTHR42794:SF2">
    <property type="entry name" value="ABC TRANSPORTER ATP-BINDING PROTEIN"/>
    <property type="match status" value="1"/>
</dbReference>
<protein>
    <submittedName>
        <fullName evidence="5">ABC transporter ATP-binding protein</fullName>
    </submittedName>
</protein>
<name>A0A7M1SY98_9MICO</name>
<keyword evidence="6" id="KW-1185">Reference proteome</keyword>
<evidence type="ECO:0000256" key="3">
    <source>
        <dbReference type="ARBA" id="ARBA00022840"/>
    </source>
</evidence>